<evidence type="ECO:0000313" key="1">
    <source>
        <dbReference type="EMBL" id="MCR6097335.1"/>
    </source>
</evidence>
<dbReference type="OrthoDB" id="2678684at2"/>
<dbReference type="Proteomes" id="UP001057753">
    <property type="component" value="Unassembled WGS sequence"/>
</dbReference>
<proteinExistence type="predicted"/>
<dbReference type="EMBL" id="JABXYM010000001">
    <property type="protein sequence ID" value="MCR6097335.1"/>
    <property type="molecule type" value="Genomic_DNA"/>
</dbReference>
<organism evidence="1 2">
    <name type="scientific">Salipaludibacillus agaradhaerens</name>
    <name type="common">Bacillus agaradhaerens</name>
    <dbReference type="NCBI Taxonomy" id="76935"/>
    <lineage>
        <taxon>Bacteria</taxon>
        <taxon>Bacillati</taxon>
        <taxon>Bacillota</taxon>
        <taxon>Bacilli</taxon>
        <taxon>Bacillales</taxon>
        <taxon>Bacillaceae</taxon>
    </lineage>
</organism>
<comment type="caution">
    <text evidence="1">The sequence shown here is derived from an EMBL/GenBank/DDBJ whole genome shotgun (WGS) entry which is preliminary data.</text>
</comment>
<reference evidence="1" key="1">
    <citation type="submission" date="2020-06" db="EMBL/GenBank/DDBJ databases">
        <title>Insight into the genomes of haloalkaliphilic bacilli from Kenyan soda lakes.</title>
        <authorList>
            <person name="Mwirichia R."/>
            <person name="Villamizar G.C."/>
            <person name="Poehlein A."/>
            <person name="Mugweru J."/>
            <person name="Kipnyargis A."/>
            <person name="Kiplimo D."/>
            <person name="Orwa P."/>
            <person name="Daniel R."/>
        </authorList>
    </citation>
    <scope>NUCLEOTIDE SEQUENCE</scope>
    <source>
        <strain evidence="1">B1096_S55</strain>
    </source>
</reference>
<evidence type="ECO:0000313" key="2">
    <source>
        <dbReference type="Proteomes" id="UP001057753"/>
    </source>
</evidence>
<protein>
    <submittedName>
        <fullName evidence="1">GAF domain-containing protein</fullName>
    </submittedName>
</protein>
<dbReference type="Gene3D" id="3.30.450.40">
    <property type="match status" value="1"/>
</dbReference>
<gene>
    <name evidence="1" type="ORF">HXA33_12345</name>
</gene>
<dbReference type="RefSeq" id="WP_078577580.1">
    <property type="nucleotide sequence ID" value="NZ_JABXYM010000001.1"/>
</dbReference>
<accession>A0A9Q4FY64</accession>
<dbReference type="AlphaFoldDB" id="A0A9Q4FY64"/>
<sequence>MSIATDIASLKIMSDVYKRKELPELLQTTATSLEQHVPYIDWVGIYFFEREEKMTLAAASDLEEDLAWEANGELKFPLKNSSNEAVGIMVVRSREAIAFDVTDVSTLETIAHALGEMSFAN</sequence>
<dbReference type="SUPFAM" id="SSF55781">
    <property type="entry name" value="GAF domain-like"/>
    <property type="match status" value="1"/>
</dbReference>
<dbReference type="InterPro" id="IPR029016">
    <property type="entry name" value="GAF-like_dom_sf"/>
</dbReference>
<keyword evidence="2" id="KW-1185">Reference proteome</keyword>
<name>A0A9Q4FY64_SALAG</name>